<gene>
    <name evidence="5" type="ORF">GCM10023156_61330</name>
</gene>
<evidence type="ECO:0000256" key="2">
    <source>
        <dbReference type="ARBA" id="ARBA00023125"/>
    </source>
</evidence>
<evidence type="ECO:0000313" key="5">
    <source>
        <dbReference type="EMBL" id="GAA4469387.1"/>
    </source>
</evidence>
<dbReference type="SMART" id="SM00345">
    <property type="entry name" value="HTH_GNTR"/>
    <property type="match status" value="1"/>
</dbReference>
<keyword evidence="1" id="KW-0805">Transcription regulation</keyword>
<dbReference type="InterPro" id="IPR000524">
    <property type="entry name" value="Tscrpt_reg_HTH_GntR"/>
</dbReference>
<reference evidence="6" key="1">
    <citation type="journal article" date="2019" name="Int. J. Syst. Evol. Microbiol.">
        <title>The Global Catalogue of Microorganisms (GCM) 10K type strain sequencing project: providing services to taxonomists for standard genome sequencing and annotation.</title>
        <authorList>
            <consortium name="The Broad Institute Genomics Platform"/>
            <consortium name="The Broad Institute Genome Sequencing Center for Infectious Disease"/>
            <person name="Wu L."/>
            <person name="Ma J."/>
        </authorList>
    </citation>
    <scope>NUCLEOTIDE SEQUENCE [LARGE SCALE GENOMIC DNA]</scope>
    <source>
        <strain evidence="6">JCM 17759</strain>
    </source>
</reference>
<keyword evidence="3" id="KW-0804">Transcription</keyword>
<dbReference type="EMBL" id="BAABGA010000107">
    <property type="protein sequence ID" value="GAA4469387.1"/>
    <property type="molecule type" value="Genomic_DNA"/>
</dbReference>
<dbReference type="CDD" id="cd07377">
    <property type="entry name" value="WHTH_GntR"/>
    <property type="match status" value="1"/>
</dbReference>
<proteinExistence type="predicted"/>
<dbReference type="SUPFAM" id="SSF46785">
    <property type="entry name" value="Winged helix' DNA-binding domain"/>
    <property type="match status" value="1"/>
</dbReference>
<dbReference type="InterPro" id="IPR036388">
    <property type="entry name" value="WH-like_DNA-bd_sf"/>
</dbReference>
<keyword evidence="2" id="KW-0238">DNA-binding</keyword>
<dbReference type="PANTHER" id="PTHR38445">
    <property type="entry name" value="HTH-TYPE TRANSCRIPTIONAL REPRESSOR YTRA"/>
    <property type="match status" value="1"/>
</dbReference>
<feature type="domain" description="HTH gntR-type" evidence="4">
    <location>
        <begin position="34"/>
        <end position="102"/>
    </location>
</feature>
<name>A0ABP8NNW8_9BACT</name>
<dbReference type="Pfam" id="PF00392">
    <property type="entry name" value="GntR"/>
    <property type="match status" value="1"/>
</dbReference>
<keyword evidence="6" id="KW-1185">Reference proteome</keyword>
<protein>
    <submittedName>
        <fullName evidence="5">GntR family transcriptional regulator</fullName>
    </submittedName>
</protein>
<organism evidence="5 6">
    <name type="scientific">Novipirellula rosea</name>
    <dbReference type="NCBI Taxonomy" id="1031540"/>
    <lineage>
        <taxon>Bacteria</taxon>
        <taxon>Pseudomonadati</taxon>
        <taxon>Planctomycetota</taxon>
        <taxon>Planctomycetia</taxon>
        <taxon>Pirellulales</taxon>
        <taxon>Pirellulaceae</taxon>
        <taxon>Novipirellula</taxon>
    </lineage>
</organism>
<evidence type="ECO:0000256" key="1">
    <source>
        <dbReference type="ARBA" id="ARBA00023015"/>
    </source>
</evidence>
<dbReference type="InterPro" id="IPR036390">
    <property type="entry name" value="WH_DNA-bd_sf"/>
</dbReference>
<evidence type="ECO:0000259" key="4">
    <source>
        <dbReference type="PROSITE" id="PS50949"/>
    </source>
</evidence>
<evidence type="ECO:0000313" key="6">
    <source>
        <dbReference type="Proteomes" id="UP001500840"/>
    </source>
</evidence>
<accession>A0ABP8NNW8</accession>
<comment type="caution">
    <text evidence="5">The sequence shown here is derived from an EMBL/GenBank/DDBJ whole genome shotgun (WGS) entry which is preliminary data.</text>
</comment>
<sequence length="160" mass="17429">MTHDSFGLTITLVHYNASYVAVAMFFTVDPSSGVAIYLQIVRQIKFAIAEQTLRPGQLLPSVRVLSQQLTVNPNTVSRAFGELQSEGIIEPLRGRGVIVCNGAVDQCRKQRKTIIADRIVGVLTEALHGGLSADEIRAIVDKKLVTLERTVNTVSNEAPD</sequence>
<evidence type="ECO:0000256" key="3">
    <source>
        <dbReference type="ARBA" id="ARBA00023163"/>
    </source>
</evidence>
<dbReference type="Proteomes" id="UP001500840">
    <property type="component" value="Unassembled WGS sequence"/>
</dbReference>
<dbReference type="PANTHER" id="PTHR38445:SF7">
    <property type="entry name" value="GNTR-FAMILY TRANSCRIPTIONAL REGULATOR"/>
    <property type="match status" value="1"/>
</dbReference>
<dbReference type="PROSITE" id="PS50949">
    <property type="entry name" value="HTH_GNTR"/>
    <property type="match status" value="1"/>
</dbReference>
<dbReference type="Gene3D" id="1.10.10.10">
    <property type="entry name" value="Winged helix-like DNA-binding domain superfamily/Winged helix DNA-binding domain"/>
    <property type="match status" value="1"/>
</dbReference>